<feature type="domain" description="ABC transmembrane type-1" evidence="9">
    <location>
        <begin position="314"/>
        <end position="504"/>
    </location>
</feature>
<comment type="subcellular location">
    <subcellularLocation>
        <location evidence="1">Cell inner membrane</location>
        <topology evidence="1">Multi-pass membrane protein</topology>
    </subcellularLocation>
    <subcellularLocation>
        <location evidence="8">Cell membrane</location>
        <topology evidence="8">Multi-pass membrane protein</topology>
    </subcellularLocation>
</comment>
<proteinExistence type="inferred from homology"/>
<sequence>MLRTPARRRSGGAAPALLAGAALAGLLVLTPLAYLAVRSFDRGPRYVTDVLTRPRTGQLFGNTVLLTGAATAICMVVGTVAAWLVVRTDLPGRRVWGVLFALPLAVPSYVAGFGWISAFPGFGGFSGTLLVLSSVSFPYVFLAVSATLSRGDAGMEEAARSLGRGPVQVLLTVTLRRVWPAVLAGALLVALSVISDFGVPSLMRFDTFTLGIFTRYRSTFDPTSAAVLGSALVALAAVVTVAEARARGRSTERVGRGAGRRAGPTALGRWTPAGLLFVVSVIGVSLAVPAYSLVIWTVAGASAGIDFAHLATAALDSFGVAGLGALLTVALALPVGVLAARDRGRLVRTLESITYLGFALPGVTVGLALVYMGIRVFPNLYQQLPMLIVGYAVLFLPLAVGIVRTAVADAPVQLEEASRSLGRGRMQTLARVTVPLAAPGITAAASLVFVSVARELPATLMLRPTGTETLAMAIWSRTGASQFAAAAPYAVVLVALAAIPTLVLDRVLRRRGGD</sequence>
<dbReference type="SUPFAM" id="SSF161098">
    <property type="entry name" value="MetI-like"/>
    <property type="match status" value="2"/>
</dbReference>
<dbReference type="RefSeq" id="WP_245350857.1">
    <property type="nucleotide sequence ID" value="NZ_JAGINU010000001.1"/>
</dbReference>
<feature type="transmembrane region" description="Helical" evidence="8">
    <location>
        <begin position="223"/>
        <end position="242"/>
    </location>
</feature>
<evidence type="ECO:0000256" key="7">
    <source>
        <dbReference type="ARBA" id="ARBA00023136"/>
    </source>
</evidence>
<organism evidence="10 11">
    <name type="scientific">Pseudonocardia parietis</name>
    <dbReference type="NCBI Taxonomy" id="570936"/>
    <lineage>
        <taxon>Bacteria</taxon>
        <taxon>Bacillati</taxon>
        <taxon>Actinomycetota</taxon>
        <taxon>Actinomycetes</taxon>
        <taxon>Pseudonocardiales</taxon>
        <taxon>Pseudonocardiaceae</taxon>
        <taxon>Pseudonocardia</taxon>
    </lineage>
</organism>
<keyword evidence="2 8" id="KW-0813">Transport</keyword>
<feature type="transmembrane region" description="Helical" evidence="8">
    <location>
        <begin position="98"/>
        <end position="116"/>
    </location>
</feature>
<comment type="similarity">
    <text evidence="8">Belongs to the binding-protein-dependent transport system permease family.</text>
</comment>
<dbReference type="Pfam" id="PF00528">
    <property type="entry name" value="BPD_transp_1"/>
    <property type="match status" value="2"/>
</dbReference>
<dbReference type="PANTHER" id="PTHR43357">
    <property type="entry name" value="INNER MEMBRANE ABC TRANSPORTER PERMEASE PROTEIN YDCV"/>
    <property type="match status" value="1"/>
</dbReference>
<feature type="transmembrane region" description="Helical" evidence="8">
    <location>
        <begin position="122"/>
        <end position="142"/>
    </location>
</feature>
<feature type="transmembrane region" description="Helical" evidence="8">
    <location>
        <begin position="352"/>
        <end position="374"/>
    </location>
</feature>
<evidence type="ECO:0000259" key="9">
    <source>
        <dbReference type="PROSITE" id="PS50928"/>
    </source>
</evidence>
<evidence type="ECO:0000256" key="4">
    <source>
        <dbReference type="ARBA" id="ARBA00022519"/>
    </source>
</evidence>
<feature type="transmembrane region" description="Helical" evidence="8">
    <location>
        <begin position="275"/>
        <end position="298"/>
    </location>
</feature>
<keyword evidence="5 8" id="KW-0812">Transmembrane</keyword>
<evidence type="ECO:0000313" key="10">
    <source>
        <dbReference type="EMBL" id="MBP2367476.1"/>
    </source>
</evidence>
<feature type="transmembrane region" description="Helical" evidence="8">
    <location>
        <begin position="386"/>
        <end position="407"/>
    </location>
</feature>
<evidence type="ECO:0000313" key="11">
    <source>
        <dbReference type="Proteomes" id="UP001519295"/>
    </source>
</evidence>
<feature type="transmembrane region" description="Helical" evidence="8">
    <location>
        <begin position="318"/>
        <end position="340"/>
    </location>
</feature>
<dbReference type="PANTHER" id="PTHR43357:SF3">
    <property type="entry name" value="FE(3+)-TRANSPORT SYSTEM PERMEASE PROTEIN FBPB 2"/>
    <property type="match status" value="1"/>
</dbReference>
<reference evidence="10 11" key="1">
    <citation type="submission" date="2021-03" db="EMBL/GenBank/DDBJ databases">
        <title>Sequencing the genomes of 1000 actinobacteria strains.</title>
        <authorList>
            <person name="Klenk H.-P."/>
        </authorList>
    </citation>
    <scope>NUCLEOTIDE SEQUENCE [LARGE SCALE GENOMIC DNA]</scope>
    <source>
        <strain evidence="10 11">DSM 45256</strain>
    </source>
</reference>
<evidence type="ECO:0000256" key="3">
    <source>
        <dbReference type="ARBA" id="ARBA00022475"/>
    </source>
</evidence>
<dbReference type="EMBL" id="JAGINU010000001">
    <property type="protein sequence ID" value="MBP2367476.1"/>
    <property type="molecule type" value="Genomic_DNA"/>
</dbReference>
<dbReference type="CDD" id="cd06261">
    <property type="entry name" value="TM_PBP2"/>
    <property type="match status" value="2"/>
</dbReference>
<evidence type="ECO:0000256" key="1">
    <source>
        <dbReference type="ARBA" id="ARBA00004429"/>
    </source>
</evidence>
<accession>A0ABS4VUA4</accession>
<keyword evidence="6 8" id="KW-1133">Transmembrane helix</keyword>
<keyword evidence="4" id="KW-0997">Cell inner membrane</keyword>
<dbReference type="InterPro" id="IPR000515">
    <property type="entry name" value="MetI-like"/>
</dbReference>
<keyword evidence="3" id="KW-1003">Cell membrane</keyword>
<feature type="transmembrane region" description="Helical" evidence="8">
    <location>
        <begin position="178"/>
        <end position="203"/>
    </location>
</feature>
<feature type="transmembrane region" description="Helical" evidence="8">
    <location>
        <begin position="59"/>
        <end position="86"/>
    </location>
</feature>
<dbReference type="Gene3D" id="1.10.3720.10">
    <property type="entry name" value="MetI-like"/>
    <property type="match status" value="2"/>
</dbReference>
<feature type="transmembrane region" description="Helical" evidence="8">
    <location>
        <begin position="428"/>
        <end position="453"/>
    </location>
</feature>
<dbReference type="Proteomes" id="UP001519295">
    <property type="component" value="Unassembled WGS sequence"/>
</dbReference>
<feature type="transmembrane region" description="Helical" evidence="8">
    <location>
        <begin position="483"/>
        <end position="504"/>
    </location>
</feature>
<keyword evidence="11" id="KW-1185">Reference proteome</keyword>
<gene>
    <name evidence="10" type="ORF">JOF36_003172</name>
</gene>
<evidence type="ECO:0000256" key="8">
    <source>
        <dbReference type="RuleBase" id="RU363032"/>
    </source>
</evidence>
<evidence type="ECO:0000256" key="6">
    <source>
        <dbReference type="ARBA" id="ARBA00022989"/>
    </source>
</evidence>
<evidence type="ECO:0000256" key="2">
    <source>
        <dbReference type="ARBA" id="ARBA00022448"/>
    </source>
</evidence>
<evidence type="ECO:0000256" key="5">
    <source>
        <dbReference type="ARBA" id="ARBA00022692"/>
    </source>
</evidence>
<dbReference type="PROSITE" id="PS50928">
    <property type="entry name" value="ABC_TM1"/>
    <property type="match status" value="2"/>
</dbReference>
<keyword evidence="7 8" id="KW-0472">Membrane</keyword>
<name>A0ABS4VUA4_9PSEU</name>
<dbReference type="InterPro" id="IPR035906">
    <property type="entry name" value="MetI-like_sf"/>
</dbReference>
<feature type="domain" description="ABC transmembrane type-1" evidence="9">
    <location>
        <begin position="60"/>
        <end position="243"/>
    </location>
</feature>
<protein>
    <submittedName>
        <fullName evidence="10">Iron(III) transport system permease protein</fullName>
    </submittedName>
</protein>
<comment type="caution">
    <text evidence="10">The sequence shown here is derived from an EMBL/GenBank/DDBJ whole genome shotgun (WGS) entry which is preliminary data.</text>
</comment>